<accession>A0A8T0N6J5</accession>
<dbReference type="Gene3D" id="3.20.20.80">
    <property type="entry name" value="Glycosidases"/>
    <property type="match status" value="2"/>
</dbReference>
<reference evidence="10" key="1">
    <citation type="submission" date="2020-05" db="EMBL/GenBank/DDBJ databases">
        <title>WGS assembly of Panicum virgatum.</title>
        <authorList>
            <person name="Lovell J.T."/>
            <person name="Jenkins J."/>
            <person name="Shu S."/>
            <person name="Juenger T.E."/>
            <person name="Schmutz J."/>
        </authorList>
    </citation>
    <scope>NUCLEOTIDE SEQUENCE</scope>
    <source>
        <strain evidence="10">AP13</strain>
    </source>
</reference>
<evidence type="ECO:0000256" key="8">
    <source>
        <dbReference type="SAM" id="SignalP"/>
    </source>
</evidence>
<sequence length="472" mass="51128">MAMSPPLLTLLLLAAATAMATATPPLTAHFLGVNYGTLGDNLPPPHRGIELARSAGAAALLFYDANATLLAAAAASGLVFVPSVPNELIPSLAASQRAADAWVAATLLPFRRSPGLRYLFVGNEVLSDPTTRSRWPRLVPAMANVERALRRHGLGRVKVGTTLSMHDLDRQNVFPPSAGVFRPDIADAVMRPLLSFLERTDSYLFFDAYTYFTWSANHSVVPLPYALLEPSPGGSRTTTRARGSRTPTSSTRCSTRWSPPRAAWGTAACGWPWARPGGRRLATWTSSAPTCGTQPRTTATWRGTWRPAHRGGQGCACRRWCSRSSTRTSRGPATERHWGLFYPNGTAVYEVDLTGRRPPASYPPLLPALNDRPYQRPLWCVVRTDRGSVNEMAVREQAKAACADKAGLGDAVRPDGACYLPNTVTAHASYVFSAHWNCFSEDYGGCYFGGLAIENTVDPSHASCKFPSILLK</sequence>
<dbReference type="GO" id="GO:0005975">
    <property type="term" value="P:carbohydrate metabolic process"/>
    <property type="evidence" value="ECO:0007669"/>
    <property type="project" value="InterPro"/>
</dbReference>
<dbReference type="SMART" id="SM00768">
    <property type="entry name" value="X8"/>
    <property type="match status" value="1"/>
</dbReference>
<evidence type="ECO:0000313" key="11">
    <source>
        <dbReference type="Proteomes" id="UP000823388"/>
    </source>
</evidence>
<dbReference type="Pfam" id="PF07983">
    <property type="entry name" value="X8"/>
    <property type="match status" value="1"/>
</dbReference>
<dbReference type="AlphaFoldDB" id="A0A8T0N6J5"/>
<feature type="chain" id="PRO_5035773826" description="X8 domain-containing protein" evidence="8">
    <location>
        <begin position="23"/>
        <end position="472"/>
    </location>
</feature>
<dbReference type="InterPro" id="IPR017853">
    <property type="entry name" value="GH"/>
</dbReference>
<protein>
    <recommendedName>
        <fullName evidence="9">X8 domain-containing protein</fullName>
    </recommendedName>
</protein>
<evidence type="ECO:0000313" key="10">
    <source>
        <dbReference type="EMBL" id="KAG2544543.1"/>
    </source>
</evidence>
<dbReference type="InterPro" id="IPR044965">
    <property type="entry name" value="Glyco_hydro_17_plant"/>
</dbReference>
<gene>
    <name evidence="10" type="ORF">PVAP13_9KG010500</name>
</gene>
<evidence type="ECO:0000256" key="6">
    <source>
        <dbReference type="RuleBase" id="RU004335"/>
    </source>
</evidence>
<keyword evidence="5" id="KW-0326">Glycosidase</keyword>
<evidence type="ECO:0000259" key="9">
    <source>
        <dbReference type="SMART" id="SM00768"/>
    </source>
</evidence>
<evidence type="ECO:0000256" key="5">
    <source>
        <dbReference type="ARBA" id="ARBA00023295"/>
    </source>
</evidence>
<organism evidence="10 11">
    <name type="scientific">Panicum virgatum</name>
    <name type="common">Blackwell switchgrass</name>
    <dbReference type="NCBI Taxonomy" id="38727"/>
    <lineage>
        <taxon>Eukaryota</taxon>
        <taxon>Viridiplantae</taxon>
        <taxon>Streptophyta</taxon>
        <taxon>Embryophyta</taxon>
        <taxon>Tracheophyta</taxon>
        <taxon>Spermatophyta</taxon>
        <taxon>Magnoliopsida</taxon>
        <taxon>Liliopsida</taxon>
        <taxon>Poales</taxon>
        <taxon>Poaceae</taxon>
        <taxon>PACMAD clade</taxon>
        <taxon>Panicoideae</taxon>
        <taxon>Panicodae</taxon>
        <taxon>Paniceae</taxon>
        <taxon>Panicinae</taxon>
        <taxon>Panicum</taxon>
        <taxon>Panicum sect. Hiantes</taxon>
    </lineage>
</organism>
<feature type="domain" description="X8" evidence="9">
    <location>
        <begin position="378"/>
        <end position="466"/>
    </location>
</feature>
<dbReference type="InterPro" id="IPR000490">
    <property type="entry name" value="Glyco_hydro_17"/>
</dbReference>
<dbReference type="EMBL" id="CM029053">
    <property type="protein sequence ID" value="KAG2544543.1"/>
    <property type="molecule type" value="Genomic_DNA"/>
</dbReference>
<name>A0A8T0N6J5_PANVG</name>
<comment type="similarity">
    <text evidence="1 6">Belongs to the glycosyl hydrolase 17 family.</text>
</comment>
<evidence type="ECO:0000256" key="2">
    <source>
        <dbReference type="ARBA" id="ARBA00022729"/>
    </source>
</evidence>
<dbReference type="Pfam" id="PF00332">
    <property type="entry name" value="Glyco_hydro_17"/>
    <property type="match status" value="1"/>
</dbReference>
<evidence type="ECO:0000256" key="1">
    <source>
        <dbReference type="ARBA" id="ARBA00008773"/>
    </source>
</evidence>
<feature type="region of interest" description="Disordered" evidence="7">
    <location>
        <begin position="231"/>
        <end position="259"/>
    </location>
</feature>
<dbReference type="InterPro" id="IPR012946">
    <property type="entry name" value="X8"/>
</dbReference>
<evidence type="ECO:0000256" key="7">
    <source>
        <dbReference type="SAM" id="MobiDB-lite"/>
    </source>
</evidence>
<keyword evidence="11" id="KW-1185">Reference proteome</keyword>
<evidence type="ECO:0000256" key="4">
    <source>
        <dbReference type="ARBA" id="ARBA00023157"/>
    </source>
</evidence>
<dbReference type="SUPFAM" id="SSF51445">
    <property type="entry name" value="(Trans)glycosidases"/>
    <property type="match status" value="1"/>
</dbReference>
<dbReference type="Proteomes" id="UP000823388">
    <property type="component" value="Chromosome 9K"/>
</dbReference>
<keyword evidence="2 8" id="KW-0732">Signal</keyword>
<feature type="signal peptide" evidence="8">
    <location>
        <begin position="1"/>
        <end position="22"/>
    </location>
</feature>
<proteinExistence type="inferred from homology"/>
<dbReference type="GO" id="GO:0004553">
    <property type="term" value="F:hydrolase activity, hydrolyzing O-glycosyl compounds"/>
    <property type="evidence" value="ECO:0007669"/>
    <property type="project" value="InterPro"/>
</dbReference>
<comment type="caution">
    <text evidence="10">The sequence shown here is derived from an EMBL/GenBank/DDBJ whole genome shotgun (WGS) entry which is preliminary data.</text>
</comment>
<evidence type="ECO:0000256" key="3">
    <source>
        <dbReference type="ARBA" id="ARBA00022801"/>
    </source>
</evidence>
<dbReference type="PANTHER" id="PTHR32227">
    <property type="entry name" value="GLUCAN ENDO-1,3-BETA-GLUCOSIDASE BG1-RELATED-RELATED"/>
    <property type="match status" value="1"/>
</dbReference>
<keyword evidence="3" id="KW-0378">Hydrolase</keyword>
<keyword evidence="4" id="KW-1015">Disulfide bond</keyword>